<dbReference type="Pfam" id="PF06745">
    <property type="entry name" value="ATPase"/>
    <property type="match status" value="2"/>
</dbReference>
<evidence type="ECO:0000313" key="15">
    <source>
        <dbReference type="Proteomes" id="UP000183487"/>
    </source>
</evidence>
<reference evidence="15" key="1">
    <citation type="submission" date="2016-10" db="EMBL/GenBank/DDBJ databases">
        <authorList>
            <person name="Varghese N."/>
            <person name="Submissions S."/>
        </authorList>
    </citation>
    <scope>NUCLEOTIDE SEQUENCE [LARGE SCALE GENOMIC DNA]</scope>
    <source>
        <strain evidence="15">GAS106B</strain>
    </source>
</reference>
<keyword evidence="8" id="KW-0238">DNA-binding</keyword>
<dbReference type="SMART" id="SM00382">
    <property type="entry name" value="AAA"/>
    <property type="match status" value="2"/>
</dbReference>
<dbReference type="InterPro" id="IPR003593">
    <property type="entry name" value="AAA+_ATPase"/>
</dbReference>
<dbReference type="InterPro" id="IPR027417">
    <property type="entry name" value="P-loop_NTPase"/>
</dbReference>
<keyword evidence="2" id="KW-0597">Phosphoprotein</keyword>
<evidence type="ECO:0000259" key="12">
    <source>
        <dbReference type="PROSITE" id="PS50162"/>
    </source>
</evidence>
<keyword evidence="4" id="KW-0677">Repeat</keyword>
<dbReference type="GO" id="GO:0016787">
    <property type="term" value="F:hydrolase activity"/>
    <property type="evidence" value="ECO:0007669"/>
    <property type="project" value="UniProtKB-KW"/>
</dbReference>
<evidence type="ECO:0000256" key="1">
    <source>
        <dbReference type="ARBA" id="ARBA00012513"/>
    </source>
</evidence>
<dbReference type="InterPro" id="IPR010624">
    <property type="entry name" value="KaiC_dom"/>
</dbReference>
<comment type="function">
    <text evidence="10">Can catalyze the hydrolysis of ATP in the presence of single-stranded DNA, the ATP-dependent uptake of single-stranded DNA by duplex DNA, and the ATP-dependent hybridization of homologous single-stranded DNAs. It interacts with LexA causing its activation and leading to its autocatalytic cleavage.</text>
</comment>
<dbReference type="InterPro" id="IPR014774">
    <property type="entry name" value="KaiC-like_dom"/>
</dbReference>
<dbReference type="GO" id="GO:0003677">
    <property type="term" value="F:DNA binding"/>
    <property type="evidence" value="ECO:0007669"/>
    <property type="project" value="UniProtKB-KW"/>
</dbReference>
<dbReference type="Proteomes" id="UP000183487">
    <property type="component" value="Unassembled WGS sequence"/>
</dbReference>
<evidence type="ECO:0000256" key="4">
    <source>
        <dbReference type="ARBA" id="ARBA00022737"/>
    </source>
</evidence>
<dbReference type="SUPFAM" id="SSF52540">
    <property type="entry name" value="P-loop containing nucleoside triphosphate hydrolases"/>
    <property type="match status" value="2"/>
</dbReference>
<dbReference type="GO" id="GO:0004674">
    <property type="term" value="F:protein serine/threonine kinase activity"/>
    <property type="evidence" value="ECO:0007669"/>
    <property type="project" value="UniProtKB-EC"/>
</dbReference>
<dbReference type="Gene3D" id="3.40.50.300">
    <property type="entry name" value="P-loop containing nucleotide triphosphate hydrolases"/>
    <property type="match status" value="2"/>
</dbReference>
<keyword evidence="7" id="KW-0378">Hydrolase</keyword>
<dbReference type="InterPro" id="IPR051347">
    <property type="entry name" value="Circadian_clock_KaiC-rel"/>
</dbReference>
<accession>A0A1H1JPC8</accession>
<gene>
    <name evidence="14" type="ORF">SAMN05443245_6952</name>
</gene>
<dbReference type="EMBL" id="FNKP01000003">
    <property type="protein sequence ID" value="SDR51525.1"/>
    <property type="molecule type" value="Genomic_DNA"/>
</dbReference>
<dbReference type="PANTHER" id="PTHR42926:SF1">
    <property type="entry name" value="CIRCADIAN CLOCK OSCILLATOR PROTEIN KAIC 1"/>
    <property type="match status" value="1"/>
</dbReference>
<dbReference type="GO" id="GO:0006281">
    <property type="term" value="P:DNA repair"/>
    <property type="evidence" value="ECO:0007669"/>
    <property type="project" value="UniProtKB-KW"/>
</dbReference>
<dbReference type="AlphaFoldDB" id="A0A1H1JPC8"/>
<name>A0A1H1JPC8_9BURK</name>
<dbReference type="GO" id="GO:0140664">
    <property type="term" value="F:ATP-dependent DNA damage sensor activity"/>
    <property type="evidence" value="ECO:0007669"/>
    <property type="project" value="InterPro"/>
</dbReference>
<dbReference type="PIRSF" id="PIRSF039117">
    <property type="entry name" value="KaiC"/>
    <property type="match status" value="1"/>
</dbReference>
<feature type="domain" description="KaiC" evidence="13">
    <location>
        <begin position="258"/>
        <end position="499"/>
    </location>
</feature>
<dbReference type="PANTHER" id="PTHR42926">
    <property type="match status" value="1"/>
</dbReference>
<sequence>MNTKSLSETFDENDATPVPSGVPGLDDVLSGGFPANRIHLLEGAPGSGKTTLALQFLLEGIKRGESVLYITLAETKREVFAVGKSHGWVLDELNILAFTPPELSHDSSQHQSVINIAELEQGETLQAILAELDRIKPVRVVLDSLSEIRLLTQGALRYRRQLVALKRGFLEHNSTALLLDDLNYEVNGLSVHSMAHGVVSLQQMTKEFGPERRRLRVSKMRGVKFKGGYHDFAIEQGGLLVYPRLVAADHPHIFAESELIGSGIDGLDTMMGGGIDRGTNLLLLGPSGAGKSTLSARIALTALQRGERVTFFNFDEAERVLLKRCAGLGMDLAPYLETGRLMMKQVDPAELSPGELAGMIRDAVEENDTKMVVLDSLGGYLHAMPEERFMLLQMHELLLYLNQHGIATVLVLAQHGLIGETNAPVDMTYLADAILLLRFFEADGRLRRAISMIKKRTGAHEMTIREFMIDKGVRIGQPLERFRGLLQGSPVYSGEGSALFESPTGGRL</sequence>
<proteinExistence type="predicted"/>
<dbReference type="RefSeq" id="WP_074772341.1">
    <property type="nucleotide sequence ID" value="NZ_FNKP01000003.1"/>
</dbReference>
<keyword evidence="5" id="KW-0227">DNA damage</keyword>
<evidence type="ECO:0000256" key="8">
    <source>
        <dbReference type="ARBA" id="ARBA00023125"/>
    </source>
</evidence>
<evidence type="ECO:0000256" key="5">
    <source>
        <dbReference type="ARBA" id="ARBA00022763"/>
    </source>
</evidence>
<dbReference type="GO" id="GO:0005524">
    <property type="term" value="F:ATP binding"/>
    <property type="evidence" value="ECO:0007669"/>
    <property type="project" value="InterPro"/>
</dbReference>
<evidence type="ECO:0000256" key="9">
    <source>
        <dbReference type="ARBA" id="ARBA00023204"/>
    </source>
</evidence>
<dbReference type="PROSITE" id="PS51146">
    <property type="entry name" value="KAIC"/>
    <property type="match status" value="2"/>
</dbReference>
<keyword evidence="15" id="KW-1185">Reference proteome</keyword>
<dbReference type="PRINTS" id="PR01874">
    <property type="entry name" value="DNAREPAIRADA"/>
</dbReference>
<keyword evidence="6" id="KW-0418">Kinase</keyword>
<evidence type="ECO:0000256" key="11">
    <source>
        <dbReference type="SAM" id="MobiDB-lite"/>
    </source>
</evidence>
<feature type="domain" description="KaiC" evidence="13">
    <location>
        <begin position="16"/>
        <end position="255"/>
    </location>
</feature>
<dbReference type="InterPro" id="IPR020588">
    <property type="entry name" value="RecA_ATP-bd"/>
</dbReference>
<dbReference type="PROSITE" id="PS50162">
    <property type="entry name" value="RECA_2"/>
    <property type="match status" value="1"/>
</dbReference>
<evidence type="ECO:0000313" key="14">
    <source>
        <dbReference type="EMBL" id="SDR51525.1"/>
    </source>
</evidence>
<dbReference type="OrthoDB" id="9783783at2"/>
<keyword evidence="9" id="KW-0234">DNA repair</keyword>
<organism evidence="14 15">
    <name type="scientific">Paraburkholderia fungorum</name>
    <dbReference type="NCBI Taxonomy" id="134537"/>
    <lineage>
        <taxon>Bacteria</taxon>
        <taxon>Pseudomonadati</taxon>
        <taxon>Pseudomonadota</taxon>
        <taxon>Betaproteobacteria</taxon>
        <taxon>Burkholderiales</taxon>
        <taxon>Burkholderiaceae</taxon>
        <taxon>Paraburkholderia</taxon>
    </lineage>
</organism>
<evidence type="ECO:0000256" key="6">
    <source>
        <dbReference type="ARBA" id="ARBA00022777"/>
    </source>
</evidence>
<dbReference type="InterPro" id="IPR030665">
    <property type="entry name" value="KaiC"/>
</dbReference>
<dbReference type="EC" id="2.7.11.1" evidence="1"/>
<evidence type="ECO:0000256" key="3">
    <source>
        <dbReference type="ARBA" id="ARBA00022679"/>
    </source>
</evidence>
<evidence type="ECO:0000256" key="7">
    <source>
        <dbReference type="ARBA" id="ARBA00022801"/>
    </source>
</evidence>
<feature type="region of interest" description="Disordered" evidence="11">
    <location>
        <begin position="1"/>
        <end position="21"/>
    </location>
</feature>
<feature type="domain" description="RecA family profile 1" evidence="12">
    <location>
        <begin position="14"/>
        <end position="182"/>
    </location>
</feature>
<evidence type="ECO:0000259" key="13">
    <source>
        <dbReference type="PROSITE" id="PS51146"/>
    </source>
</evidence>
<protein>
    <recommendedName>
        <fullName evidence="1">non-specific serine/threonine protein kinase</fullName>
        <ecNumber evidence="1">2.7.11.1</ecNumber>
    </recommendedName>
</protein>
<keyword evidence="3" id="KW-0808">Transferase</keyword>
<evidence type="ECO:0000256" key="2">
    <source>
        <dbReference type="ARBA" id="ARBA00022553"/>
    </source>
</evidence>
<evidence type="ECO:0000256" key="10">
    <source>
        <dbReference type="ARBA" id="ARBA00025580"/>
    </source>
</evidence>
<dbReference type="CDD" id="cd19488">
    <property type="entry name" value="KaiC-like_N"/>
    <property type="match status" value="1"/>
</dbReference>